<evidence type="ECO:0000256" key="6">
    <source>
        <dbReference type="RuleBase" id="RU363126"/>
    </source>
</evidence>
<keyword evidence="9" id="KW-1185">Reference proteome</keyword>
<comment type="function">
    <text evidence="6">Forms chloride channels.</text>
</comment>
<keyword evidence="6" id="KW-1003">Cell membrane</keyword>
<accession>A0A267GIG9</accession>
<keyword evidence="6" id="KW-0407">Ion channel</keyword>
<dbReference type="EMBL" id="NIVC01000352">
    <property type="protein sequence ID" value="PAA85002.1"/>
    <property type="molecule type" value="Genomic_DNA"/>
</dbReference>
<evidence type="ECO:0000256" key="5">
    <source>
        <dbReference type="ARBA" id="ARBA00034769"/>
    </source>
</evidence>
<feature type="compositionally biased region" description="Low complexity" evidence="7">
    <location>
        <begin position="1"/>
        <end position="17"/>
    </location>
</feature>
<keyword evidence="4 6" id="KW-0472">Membrane</keyword>
<sequence>MKQSLLSRSSNSSNNDLTPSEERRAVKRIKGSAIVLPDNLDVSTSGYAVLFRQLFRWRASIYRLIWIDLLIWLTIYYVLNIIYRFVLNPDQKLQFENTVEQVGEWSGKIPVTFLLGFFVSNVASRWWNIYTHIPRMSGPAAVLVGSIQSGSNPGDAAKYRMTIARYLNLAWVLALWNICSGLQERFEIVKKLTARFQSDFDLTEDGKIKPVPDSGDSNYDQLMRLSEQPVTDPVRRSLERLLVLNRDPLIRKQYGRIVTRSELAVFLQRSQRVNGKYEPEWFLPFYWALATAEEALEKGLIRDNRIFLKVQEEIYAWSGKIRVLINFARRGLPLVYTQVVIIAVYTVFLSDTLSRQLLDPKEAITRKAKGYYVDYLVPILGIVHMIFMVGWFKVALVLMDPFGVDEEDFPFSTIFNSNMRLSKEQCGTNISWYPKKLRPAFDAQRQKKDRSEGDSEGPVSDDELFKPMIEMSQAEAERKNQIYGTFTLEDGSDE</sequence>
<evidence type="ECO:0000313" key="9">
    <source>
        <dbReference type="Proteomes" id="UP000215902"/>
    </source>
</evidence>
<feature type="compositionally biased region" description="Basic and acidic residues" evidence="7">
    <location>
        <begin position="444"/>
        <end position="453"/>
    </location>
</feature>
<dbReference type="Proteomes" id="UP000215902">
    <property type="component" value="Unassembled WGS sequence"/>
</dbReference>
<proteinExistence type="inferred from homology"/>
<evidence type="ECO:0000256" key="4">
    <source>
        <dbReference type="ARBA" id="ARBA00023136"/>
    </source>
</evidence>
<dbReference type="PANTHER" id="PTHR10736:SF0">
    <property type="entry name" value="BESTROPHIN HOMOLOG"/>
    <property type="match status" value="1"/>
</dbReference>
<feature type="region of interest" description="Disordered" evidence="7">
    <location>
        <begin position="1"/>
        <end position="23"/>
    </location>
</feature>
<feature type="region of interest" description="Disordered" evidence="7">
    <location>
        <begin position="443"/>
        <end position="465"/>
    </location>
</feature>
<keyword evidence="3 6" id="KW-1133">Transmembrane helix</keyword>
<dbReference type="AlphaFoldDB" id="A0A267GIG9"/>
<dbReference type="GO" id="GO:0034707">
    <property type="term" value="C:chloride channel complex"/>
    <property type="evidence" value="ECO:0007669"/>
    <property type="project" value="UniProtKB-KW"/>
</dbReference>
<comment type="caution">
    <text evidence="8">The sequence shown here is derived from an EMBL/GenBank/DDBJ whole genome shotgun (WGS) entry which is preliminary data.</text>
</comment>
<dbReference type="OrthoDB" id="201595at2759"/>
<keyword evidence="6" id="KW-0869">Chloride channel</keyword>
<dbReference type="Pfam" id="PF01062">
    <property type="entry name" value="Bestrophin"/>
    <property type="match status" value="2"/>
</dbReference>
<dbReference type="InterPro" id="IPR000615">
    <property type="entry name" value="Bestrophin"/>
</dbReference>
<evidence type="ECO:0000256" key="7">
    <source>
        <dbReference type="SAM" id="MobiDB-lite"/>
    </source>
</evidence>
<keyword evidence="6" id="KW-0813">Transport</keyword>
<keyword evidence="6" id="KW-0406">Ion transport</keyword>
<dbReference type="InterPro" id="IPR021134">
    <property type="entry name" value="Bestrophin-like"/>
</dbReference>
<comment type="similarity">
    <text evidence="5 6">Belongs to the anion channel-forming bestrophin (TC 1.A.46) family. Calcium-sensitive chloride channel subfamily.</text>
</comment>
<evidence type="ECO:0000256" key="3">
    <source>
        <dbReference type="ARBA" id="ARBA00022989"/>
    </source>
</evidence>
<dbReference type="STRING" id="282301.A0A267GIG9"/>
<feature type="transmembrane region" description="Helical" evidence="6">
    <location>
        <begin position="61"/>
        <end position="85"/>
    </location>
</feature>
<comment type="subcellular location">
    <subcellularLocation>
        <location evidence="6">Cell membrane</location>
        <topology evidence="6">Multi-pass membrane protein</topology>
    </subcellularLocation>
    <subcellularLocation>
        <location evidence="1">Membrane</location>
    </subcellularLocation>
</comment>
<evidence type="ECO:0000313" key="8">
    <source>
        <dbReference type="EMBL" id="PAA85002.1"/>
    </source>
</evidence>
<reference evidence="8 9" key="1">
    <citation type="submission" date="2017-06" db="EMBL/GenBank/DDBJ databases">
        <title>A platform for efficient transgenesis in Macrostomum lignano, a flatworm model organism for stem cell research.</title>
        <authorList>
            <person name="Berezikov E."/>
        </authorList>
    </citation>
    <scope>NUCLEOTIDE SEQUENCE [LARGE SCALE GENOMIC DNA]</scope>
    <source>
        <strain evidence="8">DV1</strain>
        <tissue evidence="8">Whole organism</tissue>
    </source>
</reference>
<evidence type="ECO:0000256" key="1">
    <source>
        <dbReference type="ARBA" id="ARBA00004370"/>
    </source>
</evidence>
<evidence type="ECO:0000256" key="2">
    <source>
        <dbReference type="ARBA" id="ARBA00022692"/>
    </source>
</evidence>
<dbReference type="GO" id="GO:0005254">
    <property type="term" value="F:chloride channel activity"/>
    <property type="evidence" value="ECO:0007669"/>
    <property type="project" value="UniProtKB-KW"/>
</dbReference>
<keyword evidence="6" id="KW-0868">Chloride</keyword>
<organism evidence="8 9">
    <name type="scientific">Macrostomum lignano</name>
    <dbReference type="NCBI Taxonomy" id="282301"/>
    <lineage>
        <taxon>Eukaryota</taxon>
        <taxon>Metazoa</taxon>
        <taxon>Spiralia</taxon>
        <taxon>Lophotrochozoa</taxon>
        <taxon>Platyhelminthes</taxon>
        <taxon>Rhabditophora</taxon>
        <taxon>Macrostomorpha</taxon>
        <taxon>Macrostomida</taxon>
        <taxon>Macrostomidae</taxon>
        <taxon>Macrostomum</taxon>
    </lineage>
</organism>
<feature type="transmembrane region" description="Helical" evidence="6">
    <location>
        <begin position="331"/>
        <end position="350"/>
    </location>
</feature>
<dbReference type="GO" id="GO:0005886">
    <property type="term" value="C:plasma membrane"/>
    <property type="evidence" value="ECO:0007669"/>
    <property type="project" value="UniProtKB-SubCell"/>
</dbReference>
<name>A0A267GIG9_9PLAT</name>
<gene>
    <name evidence="8" type="ORF">BOX15_Mlig016239g2</name>
</gene>
<feature type="transmembrane region" description="Helical" evidence="6">
    <location>
        <begin position="370"/>
        <end position="392"/>
    </location>
</feature>
<protein>
    <recommendedName>
        <fullName evidence="6">Bestrophin homolog</fullName>
    </recommendedName>
</protein>
<dbReference type="PANTHER" id="PTHR10736">
    <property type="entry name" value="BESTROPHIN"/>
    <property type="match status" value="1"/>
</dbReference>
<keyword evidence="2 6" id="KW-0812">Transmembrane</keyword>